<keyword evidence="1" id="KW-0472">Membrane</keyword>
<protein>
    <recommendedName>
        <fullName evidence="3">Transmembrane protein</fullName>
    </recommendedName>
</protein>
<gene>
    <name evidence="2" type="ORF">LCPAC202_00080</name>
</gene>
<feature type="transmembrane region" description="Helical" evidence="1">
    <location>
        <begin position="6"/>
        <end position="26"/>
    </location>
</feature>
<evidence type="ECO:0000313" key="2">
    <source>
        <dbReference type="EMBL" id="QBK91034.1"/>
    </source>
</evidence>
<accession>A0A481Z581</accession>
<proteinExistence type="predicted"/>
<reference evidence="2" key="1">
    <citation type="journal article" date="2019" name="MBio">
        <title>Virus Genomes from Deep Sea Sediments Expand the Ocean Megavirome and Support Independent Origins of Viral Gigantism.</title>
        <authorList>
            <person name="Backstrom D."/>
            <person name="Yutin N."/>
            <person name="Jorgensen S.L."/>
            <person name="Dharamshi J."/>
            <person name="Homa F."/>
            <person name="Zaremba-Niedwiedzka K."/>
            <person name="Spang A."/>
            <person name="Wolf Y.I."/>
            <person name="Koonin E.V."/>
            <person name="Ettema T.J."/>
        </authorList>
    </citation>
    <scope>NUCLEOTIDE SEQUENCE</scope>
</reference>
<keyword evidence="1" id="KW-1133">Transmembrane helix</keyword>
<keyword evidence="1" id="KW-0812">Transmembrane</keyword>
<organism evidence="2">
    <name type="scientific">Pithovirus LCPAC202</name>
    <dbReference type="NCBI Taxonomy" id="2506592"/>
    <lineage>
        <taxon>Viruses</taxon>
        <taxon>Pithoviruses</taxon>
    </lineage>
</organism>
<evidence type="ECO:0008006" key="3">
    <source>
        <dbReference type="Google" id="ProtNLM"/>
    </source>
</evidence>
<dbReference type="EMBL" id="MK500509">
    <property type="protein sequence ID" value="QBK91034.1"/>
    <property type="molecule type" value="Genomic_DNA"/>
</dbReference>
<sequence>MDTIVAIIIAIVIVIIIICLNSFFIYSPVRKIEREVDGAVEDIDSLIVVVEKNIIPLVENGSEKFTSLIEKSFSLESQIDNIINVAGCVFCRSPFNPGGIFCDGNSLKSASIICAIT</sequence>
<evidence type="ECO:0000256" key="1">
    <source>
        <dbReference type="SAM" id="Phobius"/>
    </source>
</evidence>
<name>A0A481Z581_9VIRU</name>